<dbReference type="AlphaFoldDB" id="A0A914HPV9"/>
<reference evidence="2" key="1">
    <citation type="submission" date="2022-11" db="UniProtKB">
        <authorList>
            <consortium name="WormBaseParasite"/>
        </authorList>
    </citation>
    <scope>IDENTIFICATION</scope>
</reference>
<keyword evidence="1" id="KW-1185">Reference proteome</keyword>
<sequence>MEKSRNYYNVLLQPQQEVGTDHPALALRSVEFHKQWLCCCCMHFRCSSSCTVCHFWCAIGVPAGPRLVVSCSGNIKNN</sequence>
<protein>
    <submittedName>
        <fullName evidence="2">Uncharacterized protein</fullName>
    </submittedName>
</protein>
<accession>A0A914HPV9</accession>
<evidence type="ECO:0000313" key="1">
    <source>
        <dbReference type="Proteomes" id="UP000887572"/>
    </source>
</evidence>
<organism evidence="1 2">
    <name type="scientific">Globodera rostochiensis</name>
    <name type="common">Golden nematode worm</name>
    <name type="synonym">Heterodera rostochiensis</name>
    <dbReference type="NCBI Taxonomy" id="31243"/>
    <lineage>
        <taxon>Eukaryota</taxon>
        <taxon>Metazoa</taxon>
        <taxon>Ecdysozoa</taxon>
        <taxon>Nematoda</taxon>
        <taxon>Chromadorea</taxon>
        <taxon>Rhabditida</taxon>
        <taxon>Tylenchina</taxon>
        <taxon>Tylenchomorpha</taxon>
        <taxon>Tylenchoidea</taxon>
        <taxon>Heteroderidae</taxon>
        <taxon>Heteroderinae</taxon>
        <taxon>Globodera</taxon>
    </lineage>
</organism>
<name>A0A914HPV9_GLORO</name>
<dbReference type="Proteomes" id="UP000887572">
    <property type="component" value="Unplaced"/>
</dbReference>
<proteinExistence type="predicted"/>
<dbReference type="WBParaSite" id="Gr19_v10_g2610.t1">
    <property type="protein sequence ID" value="Gr19_v10_g2610.t1"/>
    <property type="gene ID" value="Gr19_v10_g2610"/>
</dbReference>
<evidence type="ECO:0000313" key="2">
    <source>
        <dbReference type="WBParaSite" id="Gr19_v10_g2610.t1"/>
    </source>
</evidence>